<gene>
    <name evidence="1" type="primary">Acey_s0040.g308</name>
    <name evidence="1" type="ORF">Y032_0040g308</name>
</gene>
<sequence length="221" mass="25639">MVLSLLLMNNYHHFLCPESCLFVNLSTVGLRHAEFEACCFSDRCGCFLPILDNSDDGRKLDADNNGRFILLLHLTRAGPHLSSCFCFGDIVFIVQTTSQCYAATTSYDTIFVSETIFWSRCQIRTNKDSSAPGCCRYRKKQGFPRRRSCLLVELLQSSPPAHYLPKYERVRMRRSWMRIYVKSRMDNETGKKAEIIWAVFKEKLLEDDTCEQSHSMMDQQR</sequence>
<organism evidence="1 2">
    <name type="scientific">Ancylostoma ceylanicum</name>
    <dbReference type="NCBI Taxonomy" id="53326"/>
    <lineage>
        <taxon>Eukaryota</taxon>
        <taxon>Metazoa</taxon>
        <taxon>Ecdysozoa</taxon>
        <taxon>Nematoda</taxon>
        <taxon>Chromadorea</taxon>
        <taxon>Rhabditida</taxon>
        <taxon>Rhabditina</taxon>
        <taxon>Rhabditomorpha</taxon>
        <taxon>Strongyloidea</taxon>
        <taxon>Ancylostomatidae</taxon>
        <taxon>Ancylostomatinae</taxon>
        <taxon>Ancylostoma</taxon>
    </lineage>
</organism>
<accession>A0A016UHI5</accession>
<name>A0A016UHI5_9BILA</name>
<comment type="caution">
    <text evidence="1">The sequence shown here is derived from an EMBL/GenBank/DDBJ whole genome shotgun (WGS) entry which is preliminary data.</text>
</comment>
<dbReference type="Proteomes" id="UP000024635">
    <property type="component" value="Unassembled WGS sequence"/>
</dbReference>
<evidence type="ECO:0000313" key="2">
    <source>
        <dbReference type="Proteomes" id="UP000024635"/>
    </source>
</evidence>
<keyword evidence="2" id="KW-1185">Reference proteome</keyword>
<dbReference type="EMBL" id="JARK01001376">
    <property type="protein sequence ID" value="EYC14615.1"/>
    <property type="molecule type" value="Genomic_DNA"/>
</dbReference>
<dbReference type="AlphaFoldDB" id="A0A016UHI5"/>
<protein>
    <submittedName>
        <fullName evidence="1">Uncharacterized protein</fullName>
    </submittedName>
</protein>
<proteinExistence type="predicted"/>
<reference evidence="2" key="1">
    <citation type="journal article" date="2015" name="Nat. Genet.">
        <title>The genome and transcriptome of the zoonotic hookworm Ancylostoma ceylanicum identify infection-specific gene families.</title>
        <authorList>
            <person name="Schwarz E.M."/>
            <person name="Hu Y."/>
            <person name="Antoshechkin I."/>
            <person name="Miller M.M."/>
            <person name="Sternberg P.W."/>
            <person name="Aroian R.V."/>
        </authorList>
    </citation>
    <scope>NUCLEOTIDE SEQUENCE</scope>
    <source>
        <strain evidence="2">HY135</strain>
    </source>
</reference>
<evidence type="ECO:0000313" key="1">
    <source>
        <dbReference type="EMBL" id="EYC14615.1"/>
    </source>
</evidence>